<dbReference type="InterPro" id="IPR050469">
    <property type="entry name" value="Diguanylate_Cyclase"/>
</dbReference>
<dbReference type="Gene3D" id="3.30.70.270">
    <property type="match status" value="1"/>
</dbReference>
<evidence type="ECO:0000256" key="3">
    <source>
        <dbReference type="SAM" id="Phobius"/>
    </source>
</evidence>
<dbReference type="SMART" id="SM00267">
    <property type="entry name" value="GGDEF"/>
    <property type="match status" value="1"/>
</dbReference>
<keyword evidence="5" id="KW-0808">Transferase</keyword>
<dbReference type="PANTHER" id="PTHR45138:SF9">
    <property type="entry name" value="DIGUANYLATE CYCLASE DGCM-RELATED"/>
    <property type="match status" value="1"/>
</dbReference>
<gene>
    <name evidence="5" type="primary">adrA_3</name>
    <name evidence="5" type="ORF">NCTC10738_03847</name>
</gene>
<dbReference type="InterPro" id="IPR000160">
    <property type="entry name" value="GGDEF_dom"/>
</dbReference>
<reference evidence="5 6" key="1">
    <citation type="submission" date="2018-06" db="EMBL/GenBank/DDBJ databases">
        <authorList>
            <consortium name="Pathogen Informatics"/>
            <person name="Doyle S."/>
        </authorList>
    </citation>
    <scope>NUCLEOTIDE SEQUENCE [LARGE SCALE GENOMIC DNA]</scope>
    <source>
        <strain evidence="5 6">NCTC10738</strain>
    </source>
</reference>
<dbReference type="EMBL" id="UGYO01000002">
    <property type="protein sequence ID" value="SUJ05981.1"/>
    <property type="molecule type" value="Genomic_DNA"/>
</dbReference>
<dbReference type="RefSeq" id="WP_115390353.1">
    <property type="nucleotide sequence ID" value="NZ_JADZHC010000049.1"/>
</dbReference>
<organism evidence="5 6">
    <name type="scientific">Shewanella algae</name>
    <dbReference type="NCBI Taxonomy" id="38313"/>
    <lineage>
        <taxon>Bacteria</taxon>
        <taxon>Pseudomonadati</taxon>
        <taxon>Pseudomonadota</taxon>
        <taxon>Gammaproteobacteria</taxon>
        <taxon>Alteromonadales</taxon>
        <taxon>Shewanellaceae</taxon>
        <taxon>Shewanella</taxon>
    </lineage>
</organism>
<dbReference type="CDD" id="cd01949">
    <property type="entry name" value="GGDEF"/>
    <property type="match status" value="1"/>
</dbReference>
<dbReference type="SUPFAM" id="SSF53850">
    <property type="entry name" value="Periplasmic binding protein-like II"/>
    <property type="match status" value="1"/>
</dbReference>
<dbReference type="SUPFAM" id="SSF55073">
    <property type="entry name" value="Nucleotide cyclase"/>
    <property type="match status" value="1"/>
</dbReference>
<proteinExistence type="predicted"/>
<dbReference type="Proteomes" id="UP000254069">
    <property type="component" value="Unassembled WGS sequence"/>
</dbReference>
<protein>
    <recommendedName>
        <fullName evidence="1">diguanylate cyclase</fullName>
        <ecNumber evidence="1">2.7.7.65</ecNumber>
    </recommendedName>
</protein>
<keyword evidence="6" id="KW-1185">Reference proteome</keyword>
<dbReference type="Pfam" id="PF00990">
    <property type="entry name" value="GGDEF"/>
    <property type="match status" value="1"/>
</dbReference>
<feature type="transmembrane region" description="Helical" evidence="3">
    <location>
        <begin position="280"/>
        <end position="299"/>
    </location>
</feature>
<dbReference type="InterPro" id="IPR029787">
    <property type="entry name" value="Nucleotide_cyclase"/>
</dbReference>
<dbReference type="EC" id="2.7.7.65" evidence="1"/>
<dbReference type="PANTHER" id="PTHR45138">
    <property type="entry name" value="REGULATORY COMPONENTS OF SENSORY TRANSDUCTION SYSTEM"/>
    <property type="match status" value="1"/>
</dbReference>
<accession>A0A380BTR8</accession>
<dbReference type="InterPro" id="IPR001638">
    <property type="entry name" value="Solute-binding_3/MltF_N"/>
</dbReference>
<comment type="catalytic activity">
    <reaction evidence="2">
        <text>2 GTP = 3',3'-c-di-GMP + 2 diphosphate</text>
        <dbReference type="Rhea" id="RHEA:24898"/>
        <dbReference type="ChEBI" id="CHEBI:33019"/>
        <dbReference type="ChEBI" id="CHEBI:37565"/>
        <dbReference type="ChEBI" id="CHEBI:58805"/>
        <dbReference type="EC" id="2.7.7.65"/>
    </reaction>
</comment>
<keyword evidence="3" id="KW-0812">Transmembrane</keyword>
<evidence type="ECO:0000313" key="6">
    <source>
        <dbReference type="Proteomes" id="UP000254069"/>
    </source>
</evidence>
<keyword evidence="5" id="KW-0548">Nucleotidyltransferase</keyword>
<dbReference type="CDD" id="cd13706">
    <property type="entry name" value="PBP2_HisK_like_1"/>
    <property type="match status" value="1"/>
</dbReference>
<dbReference type="PROSITE" id="PS50887">
    <property type="entry name" value="GGDEF"/>
    <property type="match status" value="1"/>
</dbReference>
<dbReference type="AlphaFoldDB" id="A0A380BTR8"/>
<evidence type="ECO:0000256" key="2">
    <source>
        <dbReference type="ARBA" id="ARBA00034247"/>
    </source>
</evidence>
<feature type="domain" description="GGDEF" evidence="4">
    <location>
        <begin position="350"/>
        <end position="483"/>
    </location>
</feature>
<dbReference type="InterPro" id="IPR043128">
    <property type="entry name" value="Rev_trsase/Diguanyl_cyclase"/>
</dbReference>
<evidence type="ECO:0000259" key="4">
    <source>
        <dbReference type="PROSITE" id="PS50887"/>
    </source>
</evidence>
<dbReference type="Gene3D" id="3.40.190.10">
    <property type="entry name" value="Periplasmic binding protein-like II"/>
    <property type="match status" value="2"/>
</dbReference>
<keyword evidence="3" id="KW-1133">Transmembrane helix</keyword>
<dbReference type="SMART" id="SM00062">
    <property type="entry name" value="PBPb"/>
    <property type="match status" value="1"/>
</dbReference>
<sequence length="483" mass="53488">MKLAATAYVNSLLQLSLTTLCRLFVILPLFLPTTGQSQAAEDTHSDTAQQPARELVIANSNSWKPFSYLNDAGEPAGILVDIWQEYAKANRVEVRFILTDWQGSLDLVRSGQADIHAGLLWSQDREHYLDYAQGLLGIESQLFFSQGLLGTEPDGYLINGGEVGVVRGGYEETFVRQKYPKASVLTYASNDLMLKAAFAGRLKAFVADLQVANFYLYTSSEPARFIPVRHLYSAQIRPAVKEGQSALLEEIRQGLARIPDSEYQRILNRWMYVETVYPRYLLQGLLGILLLGILVYVFMLRRIVAARTAELEAANAELAHLAATDGLTGIANRRAFMDALEQACGGRGYDSLTLLLFDIDDFKRINDSYGHHVGDEVICQLTQMVVAILPEGSVFGRIGGEEFCILQLGMTEAEAKTQATRLLLSVDREPFATKAGKLPLSISIGAVYAKPCARDAQSVLADADRLMYQVKASGRNDLLFRRI</sequence>
<name>A0A380BTR8_9GAMM</name>
<evidence type="ECO:0000313" key="5">
    <source>
        <dbReference type="EMBL" id="SUJ05981.1"/>
    </source>
</evidence>
<dbReference type="Pfam" id="PF00497">
    <property type="entry name" value="SBP_bac_3"/>
    <property type="match status" value="1"/>
</dbReference>
<dbReference type="GO" id="GO:0052621">
    <property type="term" value="F:diguanylate cyclase activity"/>
    <property type="evidence" value="ECO:0007669"/>
    <property type="project" value="UniProtKB-EC"/>
</dbReference>
<keyword evidence="3" id="KW-0472">Membrane</keyword>
<dbReference type="NCBIfam" id="TIGR00254">
    <property type="entry name" value="GGDEF"/>
    <property type="match status" value="1"/>
</dbReference>
<evidence type="ECO:0000256" key="1">
    <source>
        <dbReference type="ARBA" id="ARBA00012528"/>
    </source>
</evidence>